<gene>
    <name evidence="2" type="ORF">EK21DRAFT_93305</name>
</gene>
<feature type="domain" description="Heterokaryon incompatibility" evidence="1">
    <location>
        <begin position="1"/>
        <end position="89"/>
    </location>
</feature>
<organism evidence="2 3">
    <name type="scientific">Setomelanomma holmii</name>
    <dbReference type="NCBI Taxonomy" id="210430"/>
    <lineage>
        <taxon>Eukaryota</taxon>
        <taxon>Fungi</taxon>
        <taxon>Dikarya</taxon>
        <taxon>Ascomycota</taxon>
        <taxon>Pezizomycotina</taxon>
        <taxon>Dothideomycetes</taxon>
        <taxon>Pleosporomycetidae</taxon>
        <taxon>Pleosporales</taxon>
        <taxon>Pleosporineae</taxon>
        <taxon>Phaeosphaeriaceae</taxon>
        <taxon>Setomelanomma</taxon>
    </lineage>
</organism>
<evidence type="ECO:0000259" key="1">
    <source>
        <dbReference type="Pfam" id="PF06985"/>
    </source>
</evidence>
<dbReference type="OrthoDB" id="5386682at2759"/>
<evidence type="ECO:0000313" key="2">
    <source>
        <dbReference type="EMBL" id="KAF2025333.1"/>
    </source>
</evidence>
<proteinExistence type="predicted"/>
<sequence length="254" mass="28992">MGQVYSWCERVLVWIDCWAIRSGLRSELCSILRKAEYIPDTSIDQPDFSPLLTQIQDIAEEESSNMRLLSSSLDLLESAWFTRAWTFQEVVLAKRSKAVVCWSGLSPETGLYSEEIVTSLPQIYWISTALLKHLQATLGNVIIESFQLDLRIVVEIYTRWVEMYRVDKKDTANTFLPCLLAMNPTAMTSNELDRHYAFFGLNKEPNAILQPDYNLTFREASIQTGMAVIRATCQLDSFLNDSKDFELGVSTDAF</sequence>
<dbReference type="EMBL" id="ML978268">
    <property type="protein sequence ID" value="KAF2025333.1"/>
    <property type="molecule type" value="Genomic_DNA"/>
</dbReference>
<dbReference type="Proteomes" id="UP000799777">
    <property type="component" value="Unassembled WGS sequence"/>
</dbReference>
<reference evidence="2" key="1">
    <citation type="journal article" date="2020" name="Stud. Mycol.">
        <title>101 Dothideomycetes genomes: a test case for predicting lifestyles and emergence of pathogens.</title>
        <authorList>
            <person name="Haridas S."/>
            <person name="Albert R."/>
            <person name="Binder M."/>
            <person name="Bloem J."/>
            <person name="Labutti K."/>
            <person name="Salamov A."/>
            <person name="Andreopoulos B."/>
            <person name="Baker S."/>
            <person name="Barry K."/>
            <person name="Bills G."/>
            <person name="Bluhm B."/>
            <person name="Cannon C."/>
            <person name="Castanera R."/>
            <person name="Culley D."/>
            <person name="Daum C."/>
            <person name="Ezra D."/>
            <person name="Gonzalez J."/>
            <person name="Henrissat B."/>
            <person name="Kuo A."/>
            <person name="Liang C."/>
            <person name="Lipzen A."/>
            <person name="Lutzoni F."/>
            <person name="Magnuson J."/>
            <person name="Mondo S."/>
            <person name="Nolan M."/>
            <person name="Ohm R."/>
            <person name="Pangilinan J."/>
            <person name="Park H.-J."/>
            <person name="Ramirez L."/>
            <person name="Alfaro M."/>
            <person name="Sun H."/>
            <person name="Tritt A."/>
            <person name="Yoshinaga Y."/>
            <person name="Zwiers L.-H."/>
            <person name="Turgeon B."/>
            <person name="Goodwin S."/>
            <person name="Spatafora J."/>
            <person name="Crous P."/>
            <person name="Grigoriev I."/>
        </authorList>
    </citation>
    <scope>NUCLEOTIDE SEQUENCE</scope>
    <source>
        <strain evidence="2">CBS 110217</strain>
    </source>
</reference>
<dbReference type="PANTHER" id="PTHR24148:SF82">
    <property type="entry name" value="HETEROKARYON INCOMPATIBILITY DOMAIN-CONTAINING PROTEIN"/>
    <property type="match status" value="1"/>
</dbReference>
<dbReference type="AlphaFoldDB" id="A0A9P4GYQ1"/>
<dbReference type="InterPro" id="IPR052895">
    <property type="entry name" value="HetReg/Transcr_Mod"/>
</dbReference>
<keyword evidence="3" id="KW-1185">Reference proteome</keyword>
<dbReference type="InterPro" id="IPR010730">
    <property type="entry name" value="HET"/>
</dbReference>
<comment type="caution">
    <text evidence="2">The sequence shown here is derived from an EMBL/GenBank/DDBJ whole genome shotgun (WGS) entry which is preliminary data.</text>
</comment>
<accession>A0A9P4GYQ1</accession>
<protein>
    <recommendedName>
        <fullName evidence="1">Heterokaryon incompatibility domain-containing protein</fullName>
    </recommendedName>
</protein>
<evidence type="ECO:0000313" key="3">
    <source>
        <dbReference type="Proteomes" id="UP000799777"/>
    </source>
</evidence>
<dbReference type="Pfam" id="PF06985">
    <property type="entry name" value="HET"/>
    <property type="match status" value="1"/>
</dbReference>
<dbReference type="PANTHER" id="PTHR24148">
    <property type="entry name" value="ANKYRIN REPEAT DOMAIN-CONTAINING PROTEIN 39 HOMOLOG-RELATED"/>
    <property type="match status" value="1"/>
</dbReference>
<name>A0A9P4GYQ1_9PLEO</name>